<proteinExistence type="predicted"/>
<dbReference type="InterPro" id="IPR000182">
    <property type="entry name" value="GNAT_dom"/>
</dbReference>
<gene>
    <name evidence="2" type="ORF">UFOPK2292_00323</name>
</gene>
<dbReference type="EMBL" id="CAEZWU010000032">
    <property type="protein sequence ID" value="CAB4662026.1"/>
    <property type="molecule type" value="Genomic_DNA"/>
</dbReference>
<protein>
    <submittedName>
        <fullName evidence="2">Unannotated protein</fullName>
    </submittedName>
</protein>
<dbReference type="InterPro" id="IPR016181">
    <property type="entry name" value="Acyl_CoA_acyltransferase"/>
</dbReference>
<dbReference type="GO" id="GO:0016747">
    <property type="term" value="F:acyltransferase activity, transferring groups other than amino-acyl groups"/>
    <property type="evidence" value="ECO:0007669"/>
    <property type="project" value="InterPro"/>
</dbReference>
<reference evidence="2" key="1">
    <citation type="submission" date="2020-05" db="EMBL/GenBank/DDBJ databases">
        <authorList>
            <person name="Chiriac C."/>
            <person name="Salcher M."/>
            <person name="Ghai R."/>
            <person name="Kavagutti S V."/>
        </authorList>
    </citation>
    <scope>NUCLEOTIDE SEQUENCE</scope>
</reference>
<feature type="domain" description="N-acetyltransferase" evidence="1">
    <location>
        <begin position="105"/>
        <end position="256"/>
    </location>
</feature>
<accession>A0A6J6LK28</accession>
<sequence>MISDFTQASSELNLIDSRIESDRFELTVARLNISIGHDASDQQVVEASRSSKSQLLILRYPTTRVKLAQKLSEIKERVVYQADTLVYFAKDIDSLDEKVARSQDWLFREARLSDSAELSQLSKVIFEEYPNHYRANDSLSSDAIRDGFAQWAQVGLEDLKKLTVFVENVDAKVIGFALISFDGDTAEIELNGIHPQAQGRGAYGSLLSWLSTNLATRGVKKLCISTQIQNERVIRAWIRAGFNLEFSLNTVHLMKP</sequence>
<evidence type="ECO:0000259" key="1">
    <source>
        <dbReference type="PROSITE" id="PS51186"/>
    </source>
</evidence>
<dbReference type="Gene3D" id="3.40.630.30">
    <property type="match status" value="1"/>
</dbReference>
<name>A0A6J6LK28_9ZZZZ</name>
<dbReference type="SUPFAM" id="SSF55729">
    <property type="entry name" value="Acyl-CoA N-acyltransferases (Nat)"/>
    <property type="match status" value="1"/>
</dbReference>
<dbReference type="AlphaFoldDB" id="A0A6J6LK28"/>
<dbReference type="PROSITE" id="PS51186">
    <property type="entry name" value="GNAT"/>
    <property type="match status" value="1"/>
</dbReference>
<evidence type="ECO:0000313" key="2">
    <source>
        <dbReference type="EMBL" id="CAB4662026.1"/>
    </source>
</evidence>
<dbReference type="Pfam" id="PF00583">
    <property type="entry name" value="Acetyltransf_1"/>
    <property type="match status" value="1"/>
</dbReference>
<dbReference type="CDD" id="cd04301">
    <property type="entry name" value="NAT_SF"/>
    <property type="match status" value="1"/>
</dbReference>
<organism evidence="2">
    <name type="scientific">freshwater metagenome</name>
    <dbReference type="NCBI Taxonomy" id="449393"/>
    <lineage>
        <taxon>unclassified sequences</taxon>
        <taxon>metagenomes</taxon>
        <taxon>ecological metagenomes</taxon>
    </lineage>
</organism>